<name>A0A174U1Y8_9FIRM</name>
<evidence type="ECO:0000256" key="1">
    <source>
        <dbReference type="SAM" id="MobiDB-lite"/>
    </source>
</evidence>
<reference evidence="3 4" key="1">
    <citation type="submission" date="2015-09" db="EMBL/GenBank/DDBJ databases">
        <authorList>
            <consortium name="Pathogen Informatics"/>
        </authorList>
    </citation>
    <scope>NUCLEOTIDE SEQUENCE [LARGE SCALE GENOMIC DNA]</scope>
    <source>
        <strain evidence="3 4">2789STDY5834911</strain>
    </source>
</reference>
<dbReference type="AlphaFoldDB" id="A0A174U1Y8"/>
<evidence type="ECO:0000313" key="3">
    <source>
        <dbReference type="EMBL" id="CUQ15336.1"/>
    </source>
</evidence>
<keyword evidence="2" id="KW-1133">Transmembrane helix</keyword>
<dbReference type="InterPro" id="IPR019635">
    <property type="entry name" value="DUF2500"/>
</dbReference>
<organism evidence="3 4">
    <name type="scientific">Blautia wexlerae</name>
    <dbReference type="NCBI Taxonomy" id="418240"/>
    <lineage>
        <taxon>Bacteria</taxon>
        <taxon>Bacillati</taxon>
        <taxon>Bacillota</taxon>
        <taxon>Clostridia</taxon>
        <taxon>Lachnospirales</taxon>
        <taxon>Lachnospiraceae</taxon>
        <taxon>Blautia</taxon>
    </lineage>
</organism>
<dbReference type="Proteomes" id="UP000095712">
    <property type="component" value="Unassembled WGS sequence"/>
</dbReference>
<dbReference type="Pfam" id="PF10694">
    <property type="entry name" value="DUF2500"/>
    <property type="match status" value="1"/>
</dbReference>
<evidence type="ECO:0000256" key="2">
    <source>
        <dbReference type="SAM" id="Phobius"/>
    </source>
</evidence>
<keyword evidence="2" id="KW-0812">Transmembrane</keyword>
<proteinExistence type="predicted"/>
<gene>
    <name evidence="3" type="ORF">ERS852523_04170</name>
</gene>
<protein>
    <submittedName>
        <fullName evidence="3">Protein of uncharacterized function (DUF2500)</fullName>
    </submittedName>
</protein>
<feature type="transmembrane region" description="Helical" evidence="2">
    <location>
        <begin position="12"/>
        <end position="34"/>
    </location>
</feature>
<feature type="region of interest" description="Disordered" evidence="1">
    <location>
        <begin position="52"/>
        <end position="71"/>
    </location>
</feature>
<sequence length="129" mass="14630">MNMMFDLFDLIFPVMFLLIFGMILFTFISGIRTWNKNNNSPRLTVEARVTAKRQNTTHHNEPVGGDTSGTHGYHTTTSTSYCVAFDVESGDQMEFSVYGEEYGMLAEGDEGKLTFQGSRYLGFERTIEN</sequence>
<dbReference type="Gene3D" id="2.40.50.660">
    <property type="match status" value="1"/>
</dbReference>
<keyword evidence="2" id="KW-0472">Membrane</keyword>
<dbReference type="EMBL" id="CZAW01000087">
    <property type="protein sequence ID" value="CUQ15336.1"/>
    <property type="molecule type" value="Genomic_DNA"/>
</dbReference>
<evidence type="ECO:0000313" key="4">
    <source>
        <dbReference type="Proteomes" id="UP000095712"/>
    </source>
</evidence>
<accession>A0A174U1Y8</accession>